<protein>
    <submittedName>
        <fullName evidence="1">DUF488 domain-containing protein</fullName>
    </submittedName>
</protein>
<dbReference type="PANTHER" id="PTHR36849:SF1">
    <property type="entry name" value="CYTOPLASMIC PROTEIN"/>
    <property type="match status" value="1"/>
</dbReference>
<reference evidence="2" key="1">
    <citation type="submission" date="2015-12" db="EMBL/GenBank/DDBJ databases">
        <title>FDA dAtabase for Regulatory Grade micrObial Sequences (FDA-ARGOS): Supporting development and validation of Infectious Disease Dx tests.</title>
        <authorList>
            <person name="Case J."/>
            <person name="Tallon L."/>
            <person name="Sadzewicz L."/>
            <person name="Sengamalay N."/>
            <person name="Ott S."/>
            <person name="Godinez A."/>
            <person name="Nagaraj S."/>
            <person name="Nadendla S."/>
            <person name="Sichtig H."/>
        </authorList>
    </citation>
    <scope>NUCLEOTIDE SEQUENCE [LARGE SCALE GENOMIC DNA]</scope>
    <source>
        <strain evidence="2">FDAARGOS_147</strain>
    </source>
</reference>
<dbReference type="EMBL" id="CP014060">
    <property type="protein sequence ID" value="AMG38205.1"/>
    <property type="molecule type" value="Genomic_DNA"/>
</dbReference>
<organism evidence="1 2">
    <name type="scientific">Alcaligenes xylosoxydans xylosoxydans</name>
    <name type="common">Achromobacter xylosoxidans</name>
    <dbReference type="NCBI Taxonomy" id="85698"/>
    <lineage>
        <taxon>Bacteria</taxon>
        <taxon>Pseudomonadati</taxon>
        <taxon>Pseudomonadota</taxon>
        <taxon>Betaproteobacteria</taxon>
        <taxon>Burkholderiales</taxon>
        <taxon>Alcaligenaceae</taxon>
        <taxon>Achromobacter</taxon>
    </lineage>
</organism>
<dbReference type="RefSeq" id="WP_061073023.1">
    <property type="nucleotide sequence ID" value="NZ_CP014060.2"/>
</dbReference>
<gene>
    <name evidence="1" type="ORF">AL504_20600</name>
</gene>
<dbReference type="Pfam" id="PF22752">
    <property type="entry name" value="DUF488-N3i"/>
    <property type="match status" value="1"/>
</dbReference>
<dbReference type="AlphaFoldDB" id="A0A0X8P1L4"/>
<dbReference type="InterPro" id="IPR052552">
    <property type="entry name" value="YeaO-like"/>
</dbReference>
<proteinExistence type="predicted"/>
<dbReference type="PANTHER" id="PTHR36849">
    <property type="entry name" value="CYTOPLASMIC PROTEIN-RELATED"/>
    <property type="match status" value="1"/>
</dbReference>
<evidence type="ECO:0000313" key="1">
    <source>
        <dbReference type="EMBL" id="AMG38205.1"/>
    </source>
</evidence>
<sequence>MKPSAISVQRVYEGLGPEGSYRALVDRMWPRGLRRADLALDEWAKDIAPSAELCKWFSHLDERWDAFRKKYLAELADPAQQARMAALLEAAGARPLTLLYGARNTAHNQAVVLRDALQDYARHHRKRLARAAADDPA</sequence>
<dbReference type="Proteomes" id="UP000060602">
    <property type="component" value="Chromosome"/>
</dbReference>
<evidence type="ECO:0000313" key="2">
    <source>
        <dbReference type="Proteomes" id="UP000060602"/>
    </source>
</evidence>
<name>A0A0X8P1L4_ALCXX</name>
<accession>A0A0X8P1L4</accession>